<dbReference type="InterPro" id="IPR013249">
    <property type="entry name" value="RNA_pol_sigma70_r4_t2"/>
</dbReference>
<gene>
    <name evidence="7" type="ORF">SAMN06295937_101665</name>
</gene>
<protein>
    <submittedName>
        <fullName evidence="7">RNA polymerase sigma-70 factor, ECF subfamily</fullName>
    </submittedName>
</protein>
<dbReference type="AlphaFoldDB" id="A0A1T5DUI6"/>
<dbReference type="Gene3D" id="1.10.10.10">
    <property type="entry name" value="Winged helix-like DNA-binding domain superfamily/Winged helix DNA-binding domain"/>
    <property type="match status" value="1"/>
</dbReference>
<dbReference type="InterPro" id="IPR013325">
    <property type="entry name" value="RNA_pol_sigma_r2"/>
</dbReference>
<feature type="domain" description="RNA polymerase sigma factor 70 region 4 type 2" evidence="6">
    <location>
        <begin position="132"/>
        <end position="181"/>
    </location>
</feature>
<dbReference type="SUPFAM" id="SSF88659">
    <property type="entry name" value="Sigma3 and sigma4 domains of RNA polymerase sigma factors"/>
    <property type="match status" value="1"/>
</dbReference>
<evidence type="ECO:0000313" key="7">
    <source>
        <dbReference type="EMBL" id="SKB75289.1"/>
    </source>
</evidence>
<dbReference type="NCBIfam" id="TIGR02937">
    <property type="entry name" value="sigma70-ECF"/>
    <property type="match status" value="1"/>
</dbReference>
<keyword evidence="8" id="KW-1185">Reference proteome</keyword>
<comment type="similarity">
    <text evidence="1">Belongs to the sigma-70 factor family. ECF subfamily.</text>
</comment>
<evidence type="ECO:0000259" key="6">
    <source>
        <dbReference type="Pfam" id="PF08281"/>
    </source>
</evidence>
<dbReference type="GO" id="GO:0003677">
    <property type="term" value="F:DNA binding"/>
    <property type="evidence" value="ECO:0007669"/>
    <property type="project" value="InterPro"/>
</dbReference>
<sequence length="192" mass="21396">MDFEEQQSGRGVTERDAIPSETCQSLAVCAGVEAAYKAHGPELARYIRRRVQPQDVGDLVQECFRRFAQRRRAATGLIDRPAAYLVQTARNLLAENARTDARRLQAGHSPFEDEAHAGPDPHAALEARDAIRRLEEVIARLKPRTRAIFLMHRIEGLSYDEIAAAQGMSVKGVEKQMAKALGAIRRSRQGPR</sequence>
<reference evidence="8" key="1">
    <citation type="submission" date="2017-02" db="EMBL/GenBank/DDBJ databases">
        <authorList>
            <person name="Varghese N."/>
            <person name="Submissions S."/>
        </authorList>
    </citation>
    <scope>NUCLEOTIDE SEQUENCE [LARGE SCALE GENOMIC DNA]</scope>
    <source>
        <strain evidence="8">R11H</strain>
    </source>
</reference>
<evidence type="ECO:0000313" key="8">
    <source>
        <dbReference type="Proteomes" id="UP000190044"/>
    </source>
</evidence>
<evidence type="ECO:0000256" key="3">
    <source>
        <dbReference type="ARBA" id="ARBA00023082"/>
    </source>
</evidence>
<dbReference type="InterPro" id="IPR013324">
    <property type="entry name" value="RNA_pol_sigma_r3/r4-like"/>
</dbReference>
<organism evidence="7 8">
    <name type="scientific">Sphingopyxis flava</name>
    <dbReference type="NCBI Taxonomy" id="1507287"/>
    <lineage>
        <taxon>Bacteria</taxon>
        <taxon>Pseudomonadati</taxon>
        <taxon>Pseudomonadota</taxon>
        <taxon>Alphaproteobacteria</taxon>
        <taxon>Sphingomonadales</taxon>
        <taxon>Sphingomonadaceae</taxon>
        <taxon>Sphingopyxis</taxon>
    </lineage>
</organism>
<dbReference type="Proteomes" id="UP000190044">
    <property type="component" value="Unassembled WGS sequence"/>
</dbReference>
<feature type="domain" description="RNA polymerase sigma-70 region 2" evidence="5">
    <location>
        <begin position="36"/>
        <end position="102"/>
    </location>
</feature>
<evidence type="ECO:0000256" key="4">
    <source>
        <dbReference type="ARBA" id="ARBA00023163"/>
    </source>
</evidence>
<proteinExistence type="inferred from homology"/>
<evidence type="ECO:0000256" key="2">
    <source>
        <dbReference type="ARBA" id="ARBA00023015"/>
    </source>
</evidence>
<dbReference type="InterPro" id="IPR039425">
    <property type="entry name" value="RNA_pol_sigma-70-like"/>
</dbReference>
<dbReference type="RefSeq" id="WP_079639249.1">
    <property type="nucleotide sequence ID" value="NZ_FUYP01000016.1"/>
</dbReference>
<dbReference type="Gene3D" id="1.10.1740.10">
    <property type="match status" value="1"/>
</dbReference>
<dbReference type="PANTHER" id="PTHR43133">
    <property type="entry name" value="RNA POLYMERASE ECF-TYPE SIGMA FACTO"/>
    <property type="match status" value="1"/>
</dbReference>
<dbReference type="Pfam" id="PF04542">
    <property type="entry name" value="Sigma70_r2"/>
    <property type="match status" value="1"/>
</dbReference>
<dbReference type="InterPro" id="IPR007627">
    <property type="entry name" value="RNA_pol_sigma70_r2"/>
</dbReference>
<dbReference type="SUPFAM" id="SSF88946">
    <property type="entry name" value="Sigma2 domain of RNA polymerase sigma factors"/>
    <property type="match status" value="1"/>
</dbReference>
<dbReference type="GO" id="GO:0016987">
    <property type="term" value="F:sigma factor activity"/>
    <property type="evidence" value="ECO:0007669"/>
    <property type="project" value="UniProtKB-KW"/>
</dbReference>
<accession>A0A1T5DUI6</accession>
<dbReference type="EMBL" id="FUYP01000016">
    <property type="protein sequence ID" value="SKB75289.1"/>
    <property type="molecule type" value="Genomic_DNA"/>
</dbReference>
<keyword evidence="2" id="KW-0805">Transcription regulation</keyword>
<dbReference type="Pfam" id="PF08281">
    <property type="entry name" value="Sigma70_r4_2"/>
    <property type="match status" value="1"/>
</dbReference>
<dbReference type="CDD" id="cd06171">
    <property type="entry name" value="Sigma70_r4"/>
    <property type="match status" value="1"/>
</dbReference>
<dbReference type="InterPro" id="IPR014284">
    <property type="entry name" value="RNA_pol_sigma-70_dom"/>
</dbReference>
<keyword evidence="3" id="KW-0731">Sigma factor</keyword>
<evidence type="ECO:0000256" key="1">
    <source>
        <dbReference type="ARBA" id="ARBA00010641"/>
    </source>
</evidence>
<keyword evidence="4" id="KW-0804">Transcription</keyword>
<name>A0A1T5DUI6_9SPHN</name>
<evidence type="ECO:0000259" key="5">
    <source>
        <dbReference type="Pfam" id="PF04542"/>
    </source>
</evidence>
<dbReference type="PANTHER" id="PTHR43133:SF63">
    <property type="entry name" value="RNA POLYMERASE SIGMA FACTOR FECI-RELATED"/>
    <property type="match status" value="1"/>
</dbReference>
<dbReference type="GO" id="GO:0006352">
    <property type="term" value="P:DNA-templated transcription initiation"/>
    <property type="evidence" value="ECO:0007669"/>
    <property type="project" value="InterPro"/>
</dbReference>
<dbReference type="OrthoDB" id="7620544at2"/>
<dbReference type="InterPro" id="IPR036388">
    <property type="entry name" value="WH-like_DNA-bd_sf"/>
</dbReference>